<proteinExistence type="predicted"/>
<name>A0A917TYJ0_9BACI</name>
<dbReference type="AlphaFoldDB" id="A0A917TYJ0"/>
<evidence type="ECO:0000313" key="2">
    <source>
        <dbReference type="Proteomes" id="UP000618460"/>
    </source>
</evidence>
<accession>A0A917TYJ0</accession>
<sequence length="42" mass="4887">MADCENMYLNKRVLIFNKDLHLCSIKGQVTENKGGKVVCFYY</sequence>
<evidence type="ECO:0000313" key="1">
    <source>
        <dbReference type="EMBL" id="GGM43749.1"/>
    </source>
</evidence>
<keyword evidence="2" id="KW-1185">Reference proteome</keyword>
<dbReference type="Proteomes" id="UP000618460">
    <property type="component" value="Unassembled WGS sequence"/>
</dbReference>
<dbReference type="EMBL" id="BMLG01000055">
    <property type="protein sequence ID" value="GGM43749.1"/>
    <property type="molecule type" value="Genomic_DNA"/>
</dbReference>
<organism evidence="1 2">
    <name type="scientific">Paraliobacillus quinghaiensis</name>
    <dbReference type="NCBI Taxonomy" id="470815"/>
    <lineage>
        <taxon>Bacteria</taxon>
        <taxon>Bacillati</taxon>
        <taxon>Bacillota</taxon>
        <taxon>Bacilli</taxon>
        <taxon>Bacillales</taxon>
        <taxon>Bacillaceae</taxon>
        <taxon>Paraliobacillus</taxon>
    </lineage>
</organism>
<reference evidence="1" key="2">
    <citation type="submission" date="2020-09" db="EMBL/GenBank/DDBJ databases">
        <authorList>
            <person name="Sun Q."/>
            <person name="Zhou Y."/>
        </authorList>
    </citation>
    <scope>NUCLEOTIDE SEQUENCE</scope>
    <source>
        <strain evidence="1">CGMCC 1.6333</strain>
    </source>
</reference>
<comment type="caution">
    <text evidence="1">The sequence shown here is derived from an EMBL/GenBank/DDBJ whole genome shotgun (WGS) entry which is preliminary data.</text>
</comment>
<gene>
    <name evidence="1" type="ORF">GCM10011351_32170</name>
</gene>
<reference evidence="1" key="1">
    <citation type="journal article" date="2014" name="Int. J. Syst. Evol. Microbiol.">
        <title>Complete genome sequence of Corynebacterium casei LMG S-19264T (=DSM 44701T), isolated from a smear-ripened cheese.</title>
        <authorList>
            <consortium name="US DOE Joint Genome Institute (JGI-PGF)"/>
            <person name="Walter F."/>
            <person name="Albersmeier A."/>
            <person name="Kalinowski J."/>
            <person name="Ruckert C."/>
        </authorList>
    </citation>
    <scope>NUCLEOTIDE SEQUENCE</scope>
    <source>
        <strain evidence="1">CGMCC 1.6333</strain>
    </source>
</reference>
<protein>
    <submittedName>
        <fullName evidence="1">Uncharacterized protein</fullName>
    </submittedName>
</protein>